<dbReference type="PANTHER" id="PTHR43104">
    <property type="entry name" value="L-2-HYDROXYGLUTARATE DEHYDROGENASE, MITOCHONDRIAL"/>
    <property type="match status" value="1"/>
</dbReference>
<evidence type="ECO:0000256" key="3">
    <source>
        <dbReference type="ARBA" id="ARBA00022827"/>
    </source>
</evidence>
<comment type="catalytic activity">
    <reaction evidence="5">
        <text>(S)-2-hydroxyglutarate + A = 2-oxoglutarate + AH2</text>
        <dbReference type="Rhea" id="RHEA:21252"/>
        <dbReference type="ChEBI" id="CHEBI:13193"/>
        <dbReference type="ChEBI" id="CHEBI:16782"/>
        <dbReference type="ChEBI" id="CHEBI:16810"/>
        <dbReference type="ChEBI" id="CHEBI:17499"/>
        <dbReference type="EC" id="1.1.99.2"/>
    </reaction>
</comment>
<dbReference type="OrthoDB" id="498204at2759"/>
<reference evidence="10" key="2">
    <citation type="submission" date="2020-11" db="EMBL/GenBank/DDBJ databases">
        <authorList>
            <person name="Cecchin M."/>
            <person name="Marcolungo L."/>
            <person name="Rossato M."/>
            <person name="Girolomoni L."/>
            <person name="Cosentino E."/>
            <person name="Cuine S."/>
            <person name="Li-Beisson Y."/>
            <person name="Delledonne M."/>
            <person name="Ballottari M."/>
        </authorList>
    </citation>
    <scope>NUCLEOTIDE SEQUENCE</scope>
    <source>
        <strain evidence="10">211/11P</strain>
        <tissue evidence="10">Whole cell</tissue>
    </source>
</reference>
<comment type="similarity">
    <text evidence="6">Belongs to the L2HGDH family.</text>
</comment>
<keyword evidence="11" id="KW-1185">Reference proteome</keyword>
<evidence type="ECO:0000259" key="9">
    <source>
        <dbReference type="Pfam" id="PF01266"/>
    </source>
</evidence>
<evidence type="ECO:0000256" key="5">
    <source>
        <dbReference type="ARBA" id="ARBA00036066"/>
    </source>
</evidence>
<dbReference type="Gene3D" id="3.30.9.10">
    <property type="entry name" value="D-Amino Acid Oxidase, subunit A, domain 2"/>
    <property type="match status" value="1"/>
</dbReference>
<dbReference type="GO" id="GO:0047545">
    <property type="term" value="F:(S)-2-hydroxyglutarate dehydrogenase activity"/>
    <property type="evidence" value="ECO:0007669"/>
    <property type="project" value="UniProtKB-EC"/>
</dbReference>
<gene>
    <name evidence="10" type="ORF">D9Q98_003317</name>
</gene>
<feature type="domain" description="FAD dependent oxidoreductase" evidence="9">
    <location>
        <begin position="58"/>
        <end position="452"/>
    </location>
</feature>
<organism evidence="10 11">
    <name type="scientific">Chlorella vulgaris</name>
    <name type="common">Green alga</name>
    <dbReference type="NCBI Taxonomy" id="3077"/>
    <lineage>
        <taxon>Eukaryota</taxon>
        <taxon>Viridiplantae</taxon>
        <taxon>Chlorophyta</taxon>
        <taxon>core chlorophytes</taxon>
        <taxon>Trebouxiophyceae</taxon>
        <taxon>Chlorellales</taxon>
        <taxon>Chlorellaceae</taxon>
        <taxon>Chlorella clade</taxon>
        <taxon>Chlorella</taxon>
    </lineage>
</organism>
<keyword evidence="4" id="KW-0560">Oxidoreductase</keyword>
<evidence type="ECO:0000256" key="8">
    <source>
        <dbReference type="ARBA" id="ARBA00041137"/>
    </source>
</evidence>
<evidence type="ECO:0000256" key="1">
    <source>
        <dbReference type="ARBA" id="ARBA00001974"/>
    </source>
</evidence>
<dbReference type="SUPFAM" id="SSF51905">
    <property type="entry name" value="FAD/NAD(P)-binding domain"/>
    <property type="match status" value="1"/>
</dbReference>
<evidence type="ECO:0000256" key="6">
    <source>
        <dbReference type="ARBA" id="ARBA00037941"/>
    </source>
</evidence>
<evidence type="ECO:0000313" key="10">
    <source>
        <dbReference type="EMBL" id="KAI3433505.1"/>
    </source>
</evidence>
<evidence type="ECO:0000313" key="11">
    <source>
        <dbReference type="Proteomes" id="UP001055712"/>
    </source>
</evidence>
<comment type="caution">
    <text evidence="10">The sequence shown here is derived from an EMBL/GenBank/DDBJ whole genome shotgun (WGS) entry which is preliminary data.</text>
</comment>
<comment type="cofactor">
    <cofactor evidence="1">
        <name>FAD</name>
        <dbReference type="ChEBI" id="CHEBI:57692"/>
    </cofactor>
</comment>
<dbReference type="AlphaFoldDB" id="A0A9D4YZB4"/>
<accession>A0A9D4YZB4</accession>
<dbReference type="Proteomes" id="UP001055712">
    <property type="component" value="Unassembled WGS sequence"/>
</dbReference>
<evidence type="ECO:0000256" key="4">
    <source>
        <dbReference type="ARBA" id="ARBA00023002"/>
    </source>
</evidence>
<dbReference type="InterPro" id="IPR006076">
    <property type="entry name" value="FAD-dep_OxRdtase"/>
</dbReference>
<dbReference type="PANTHER" id="PTHR43104:SF4">
    <property type="entry name" value="L-2-HYDROXYGLUTARATE DEHYDROGENASE, MITOCHONDRIAL"/>
    <property type="match status" value="1"/>
</dbReference>
<dbReference type="Pfam" id="PF01266">
    <property type="entry name" value="DAO"/>
    <property type="match status" value="1"/>
</dbReference>
<evidence type="ECO:0000256" key="2">
    <source>
        <dbReference type="ARBA" id="ARBA00022630"/>
    </source>
</evidence>
<evidence type="ECO:0000256" key="7">
    <source>
        <dbReference type="ARBA" id="ARBA00038878"/>
    </source>
</evidence>
<dbReference type="EMBL" id="SIDB01000004">
    <property type="protein sequence ID" value="KAI3433505.1"/>
    <property type="molecule type" value="Genomic_DNA"/>
</dbReference>
<dbReference type="EC" id="1.1.99.2" evidence="7"/>
<reference evidence="10" key="1">
    <citation type="journal article" date="2019" name="Plant J.">
        <title>Chlorella vulgaris genome assembly and annotation reveals the molecular basis for metabolic acclimation to high light conditions.</title>
        <authorList>
            <person name="Cecchin M."/>
            <person name="Marcolungo L."/>
            <person name="Rossato M."/>
            <person name="Girolomoni L."/>
            <person name="Cosentino E."/>
            <person name="Cuine S."/>
            <person name="Li-Beisson Y."/>
            <person name="Delledonne M."/>
            <person name="Ballottari M."/>
        </authorList>
    </citation>
    <scope>NUCLEOTIDE SEQUENCE</scope>
    <source>
        <strain evidence="10">211/11P</strain>
    </source>
</reference>
<dbReference type="InterPro" id="IPR036188">
    <property type="entry name" value="FAD/NAD-bd_sf"/>
</dbReference>
<keyword evidence="3" id="KW-0274">FAD</keyword>
<keyword evidence="2" id="KW-0285">Flavoprotein</keyword>
<sequence>MAHLAAYTVLRGCQNLRLASLFSAASGAAARLANVAAPAPLLAVARRGTASAATTDADVAVIGAGVVGLAVARELALAGQSVILLEAAGTIGSETSSRNSEVIHAGLYYQPGSLKARLCVEGREMLYSFCQRHGVPHSRLGKLVVATSDSQLGALHALAAQGAANGVSDLRLLTADEVAGLEPAVCCVAGLLSPSTGIVDSHSLMAELHRQFEAAGGTTALHSRVEGGSVGATLHRLCVRDANGGEQVELCVSAVVNAAGLHAQTVAASLDGMPPAAIPPLHLAKGSYFSLAPGALDSLMVPPGGGAKGRPSNSSRASSSSKTFSHLVYPLPDPGTAGLGTHLTVDLSGGVRFGPDVEWLLPSTEPRAIDYSVNVARAQSAYATIRAYLPHLPDGALQPAYSGVRPKVAGPGQPAGDFVVQGPKQHCVPGLVHLFGIESPGLTASLALAQHVGAQLRR</sequence>
<protein>
    <recommendedName>
        <fullName evidence="8">L-2-hydroxyglutarate dehydrogenase, mitochondrial</fullName>
        <ecNumber evidence="7">1.1.99.2</ecNumber>
    </recommendedName>
</protein>
<proteinExistence type="inferred from homology"/>
<dbReference type="Gene3D" id="3.50.50.60">
    <property type="entry name" value="FAD/NAD(P)-binding domain"/>
    <property type="match status" value="1"/>
</dbReference>
<name>A0A9D4YZB4_CHLVU</name>